<evidence type="ECO:0000256" key="7">
    <source>
        <dbReference type="SAM" id="MobiDB-lite"/>
    </source>
</evidence>
<dbReference type="InterPro" id="IPR027417">
    <property type="entry name" value="P-loop_NTPase"/>
</dbReference>
<evidence type="ECO:0000313" key="10">
    <source>
        <dbReference type="Proteomes" id="UP000288216"/>
    </source>
</evidence>
<gene>
    <name evidence="9" type="ORF">scyTo_0015668</name>
</gene>
<dbReference type="EMBL" id="BFAA01008988">
    <property type="protein sequence ID" value="GCB77463.1"/>
    <property type="molecule type" value="Genomic_DNA"/>
</dbReference>
<dbReference type="InterPro" id="IPR011545">
    <property type="entry name" value="DEAD/DEAH_box_helicase_dom"/>
</dbReference>
<dbReference type="EC" id="5.6.2.4" evidence="6"/>
<dbReference type="InterPro" id="IPR001650">
    <property type="entry name" value="Helicase_C-like"/>
</dbReference>
<comment type="caution">
    <text evidence="9">The sequence shown here is derived from an EMBL/GenBank/DDBJ whole genome shotgun (WGS) entry which is preliminary data.</text>
</comment>
<dbReference type="SUPFAM" id="SSF52540">
    <property type="entry name" value="P-loop containing nucleoside triphosphate hydrolases"/>
    <property type="match status" value="1"/>
</dbReference>
<dbReference type="GO" id="GO:0000723">
    <property type="term" value="P:telomere maintenance"/>
    <property type="evidence" value="ECO:0007669"/>
    <property type="project" value="TreeGrafter"/>
</dbReference>
<evidence type="ECO:0000256" key="4">
    <source>
        <dbReference type="ARBA" id="ARBA00023235"/>
    </source>
</evidence>
<sequence>GSHLNRQNRNVLKLMVKEHSALKASAQYYGMKLKEKLGTSGKERPISLRKSSTPRTPQMSKGFKERGVDQVSGTNPVTSKISDDLQPAAKDSRGGADELGFLHPIVKGISPSKVLRAQPWTLRSVNKLQQLQQSVARRISSIDLGWLDRCQERIQPYAELPGRSSSLATGQSGATCELNSDCRKLSPEGNPLSFNDSTLQANDKPLVFNDTTQVASEKPLHQGDAFPTVNKRPCSLSRTSTSADDMLSLCGDVSLKAEYNEPLVSTSYVANPENPAESEDDCFQDVHTCQKKRSTGKVQNVTKHRLECQLNTNSLTTEERSSYVQDSSPETSNKAEFNGITADCEQFIEVLNPGKGSQDIQISSKKRRRKSTAGVESAEACEDLQGNAKKRRKATKSSGTTSAPKQKKKQTIKAVGDESSLAVNGDKRKPNPEMPRENLYGDVEEDSFSSGAQKSRHNTGFKAESEEKMETSEVIDNDIAPLPTLEEVARLTSMCDTARIPGDTREPLEPMPATEVLLNTVRPTFEQPAAPPPMEPLYRLGEDGKVIATPAEVHEALSELGYRSFRPGQELTVMRILSGLSTLVVLSTGMGKSFCYQLPAYLYAKRSKCITLVISPLVSLMDDQVSGLPSNLKAVCIHSSMTRAQREAAIAKVLKERLGVKCLLGLTATATLSTAQNIAHHLEIQEAEGIAVRSADIPANLFLSVSTDRDRDQGLVTLIQGDRFASLDSIIVYCTRREETARIAALLRTCLQGVTLKELPPELSKEEDTAEEILAKRKKAMARKKVRRPLKWIADCYHAGMSASQRRRIQNNFMSGQLRIVVATVAFGMGLDKSDVRGIVHYNMPKGFENYVQEIGRAGRDGKPAHCHLFLDPEGGDLNELRRHIYADTVDYYTVKKLVQKVFPPCKCEIHQKQQTIISCGAITDDEMMAIPDPSEELLPEEVQALKGFEGSSPRICHGHERALPIQNTIEMLDLREEGIETLLCYLELHPQHWVELMHPTFSICHLQCYSGPMQLRTIARRCPPVAVALAKERLCGVDHTHSSSVKFDVVELADSMGWELLPVRRELRQLQWTTSQSKPGFQGTGKSGVLVEFSSLSFHFRSYGDLSHEELDAVCKFLHQRVQTLEKTALCRLKACFKSFHRVSFKNCSICADAVSVEKSSCLKQLLKDYFDQKNDNSQSTSYQEQDEHDLNRVKIKDWESQIRADIGQFLSIRHDEKFSGRAVARIFHGIDSPCYPAQVYGRDRRFWRKYLHFDFNEIMQMATEEIIRIK</sequence>
<accession>A0A401PWN4</accession>
<dbReference type="GO" id="GO:0005524">
    <property type="term" value="F:ATP binding"/>
    <property type="evidence" value="ECO:0007669"/>
    <property type="project" value="UniProtKB-KW"/>
</dbReference>
<dbReference type="SMART" id="SM00490">
    <property type="entry name" value="HELICc"/>
    <property type="match status" value="1"/>
</dbReference>
<dbReference type="OMA" id="QHWVELM"/>
<name>A0A401PWN4_SCYTO</name>
<dbReference type="GO" id="GO:0005634">
    <property type="term" value="C:nucleus"/>
    <property type="evidence" value="ECO:0007669"/>
    <property type="project" value="TreeGrafter"/>
</dbReference>
<dbReference type="Pfam" id="PF00271">
    <property type="entry name" value="Helicase_C"/>
    <property type="match status" value="1"/>
</dbReference>
<evidence type="ECO:0000256" key="2">
    <source>
        <dbReference type="ARBA" id="ARBA00022741"/>
    </source>
</evidence>
<feature type="compositionally biased region" description="Polar residues" evidence="7">
    <location>
        <begin position="71"/>
        <end position="80"/>
    </location>
</feature>
<dbReference type="GO" id="GO:0009378">
    <property type="term" value="F:four-way junction helicase activity"/>
    <property type="evidence" value="ECO:0007669"/>
    <property type="project" value="TreeGrafter"/>
</dbReference>
<feature type="compositionally biased region" description="Basic and acidic residues" evidence="7">
    <location>
        <begin position="36"/>
        <end position="46"/>
    </location>
</feature>
<comment type="similarity">
    <text evidence="1">Belongs to the helicase family. RecQ subfamily.</text>
</comment>
<organism evidence="9 10">
    <name type="scientific">Scyliorhinus torazame</name>
    <name type="common">Cloudy catshark</name>
    <name type="synonym">Catulus torazame</name>
    <dbReference type="NCBI Taxonomy" id="75743"/>
    <lineage>
        <taxon>Eukaryota</taxon>
        <taxon>Metazoa</taxon>
        <taxon>Chordata</taxon>
        <taxon>Craniata</taxon>
        <taxon>Vertebrata</taxon>
        <taxon>Chondrichthyes</taxon>
        <taxon>Elasmobranchii</taxon>
        <taxon>Galeomorphii</taxon>
        <taxon>Galeoidea</taxon>
        <taxon>Carcharhiniformes</taxon>
        <taxon>Scyliorhinidae</taxon>
        <taxon>Scyliorhinus</taxon>
    </lineage>
</organism>
<dbReference type="SMART" id="SM00487">
    <property type="entry name" value="DEXDc"/>
    <property type="match status" value="1"/>
</dbReference>
<dbReference type="PANTHER" id="PTHR13710">
    <property type="entry name" value="DNA HELICASE RECQ FAMILY MEMBER"/>
    <property type="match status" value="1"/>
</dbReference>
<dbReference type="GO" id="GO:0003676">
    <property type="term" value="F:nucleic acid binding"/>
    <property type="evidence" value="ECO:0007669"/>
    <property type="project" value="InterPro"/>
</dbReference>
<dbReference type="OrthoDB" id="18781at2759"/>
<dbReference type="Gene3D" id="3.40.50.300">
    <property type="entry name" value="P-loop containing nucleotide triphosphate hydrolases"/>
    <property type="match status" value="2"/>
</dbReference>
<dbReference type="PROSITE" id="PS51194">
    <property type="entry name" value="HELICASE_CTER"/>
    <property type="match status" value="1"/>
</dbReference>
<keyword evidence="2" id="KW-0547">Nucleotide-binding</keyword>
<feature type="region of interest" description="Disordered" evidence="7">
    <location>
        <begin position="355"/>
        <end position="472"/>
    </location>
</feature>
<dbReference type="GO" id="GO:0005694">
    <property type="term" value="C:chromosome"/>
    <property type="evidence" value="ECO:0007669"/>
    <property type="project" value="TreeGrafter"/>
</dbReference>
<dbReference type="GO" id="GO:0005737">
    <property type="term" value="C:cytoplasm"/>
    <property type="evidence" value="ECO:0007669"/>
    <property type="project" value="TreeGrafter"/>
</dbReference>
<evidence type="ECO:0000313" key="9">
    <source>
        <dbReference type="EMBL" id="GCB77463.1"/>
    </source>
</evidence>
<dbReference type="InterPro" id="IPR014001">
    <property type="entry name" value="Helicase_ATP-bd"/>
</dbReference>
<keyword evidence="10" id="KW-1185">Reference proteome</keyword>
<proteinExistence type="inferred from homology"/>
<dbReference type="GO" id="GO:0043138">
    <property type="term" value="F:3'-5' DNA helicase activity"/>
    <property type="evidence" value="ECO:0007669"/>
    <property type="project" value="UniProtKB-EC"/>
</dbReference>
<evidence type="ECO:0000259" key="8">
    <source>
        <dbReference type="PROSITE" id="PS51194"/>
    </source>
</evidence>
<evidence type="ECO:0000256" key="6">
    <source>
        <dbReference type="ARBA" id="ARBA00034808"/>
    </source>
</evidence>
<dbReference type="Proteomes" id="UP000288216">
    <property type="component" value="Unassembled WGS sequence"/>
</dbReference>
<evidence type="ECO:0000256" key="3">
    <source>
        <dbReference type="ARBA" id="ARBA00022840"/>
    </source>
</evidence>
<feature type="domain" description="Helicase C-terminal" evidence="8">
    <location>
        <begin position="710"/>
        <end position="910"/>
    </location>
</feature>
<keyword evidence="3" id="KW-0067">ATP-binding</keyword>
<feature type="compositionally biased region" description="Basic and acidic residues" evidence="7">
    <location>
        <begin position="425"/>
        <end position="436"/>
    </location>
</feature>
<evidence type="ECO:0000256" key="5">
    <source>
        <dbReference type="ARBA" id="ARBA00034617"/>
    </source>
</evidence>
<reference evidence="9 10" key="1">
    <citation type="journal article" date="2018" name="Nat. Ecol. Evol.">
        <title>Shark genomes provide insights into elasmobranch evolution and the origin of vertebrates.</title>
        <authorList>
            <person name="Hara Y"/>
            <person name="Yamaguchi K"/>
            <person name="Onimaru K"/>
            <person name="Kadota M"/>
            <person name="Koyanagi M"/>
            <person name="Keeley SD"/>
            <person name="Tatsumi K"/>
            <person name="Tanaka K"/>
            <person name="Motone F"/>
            <person name="Kageyama Y"/>
            <person name="Nozu R"/>
            <person name="Adachi N"/>
            <person name="Nishimura O"/>
            <person name="Nakagawa R"/>
            <person name="Tanegashima C"/>
            <person name="Kiyatake I"/>
            <person name="Matsumoto R"/>
            <person name="Murakumo K"/>
            <person name="Nishida K"/>
            <person name="Terakita A"/>
            <person name="Kuratani S"/>
            <person name="Sato K"/>
            <person name="Hyodo S Kuraku.S."/>
        </authorList>
    </citation>
    <scope>NUCLEOTIDE SEQUENCE [LARGE SCALE GENOMIC DNA]</scope>
</reference>
<comment type="catalytic activity">
    <reaction evidence="5">
        <text>Couples ATP hydrolysis with the unwinding of duplex DNA by translocating in the 3'-5' direction.</text>
        <dbReference type="EC" id="5.6.2.4"/>
    </reaction>
</comment>
<dbReference type="FunFam" id="3.40.50.300:FF:001084">
    <property type="entry name" value="RecQ like helicase 4"/>
    <property type="match status" value="1"/>
</dbReference>
<feature type="region of interest" description="Disordered" evidence="7">
    <location>
        <begin position="36"/>
        <end position="92"/>
    </location>
</feature>
<protein>
    <recommendedName>
        <fullName evidence="6">DNA 3'-5' helicase</fullName>
        <ecNumber evidence="6">5.6.2.4</ecNumber>
    </recommendedName>
</protein>
<dbReference type="GO" id="GO:0000724">
    <property type="term" value="P:double-strand break repair via homologous recombination"/>
    <property type="evidence" value="ECO:0007669"/>
    <property type="project" value="TreeGrafter"/>
</dbReference>
<dbReference type="STRING" id="75743.A0A401PWN4"/>
<keyword evidence="4" id="KW-0413">Isomerase</keyword>
<feature type="non-terminal residue" evidence="9">
    <location>
        <position position="1"/>
    </location>
</feature>
<evidence type="ECO:0000256" key="1">
    <source>
        <dbReference type="ARBA" id="ARBA00005446"/>
    </source>
</evidence>
<dbReference type="PANTHER" id="PTHR13710:SF108">
    <property type="entry name" value="ATP-DEPENDENT DNA HELICASE Q4"/>
    <property type="match status" value="1"/>
</dbReference>
<dbReference type="Pfam" id="PF00270">
    <property type="entry name" value="DEAD"/>
    <property type="match status" value="1"/>
</dbReference>
<dbReference type="AlphaFoldDB" id="A0A401PWN4"/>
<feature type="compositionally biased region" description="Polar residues" evidence="7">
    <location>
        <begin position="49"/>
        <end position="59"/>
    </location>
</feature>